<evidence type="ECO:0000313" key="2">
    <source>
        <dbReference type="EMBL" id="MBM7560627.1"/>
    </source>
</evidence>
<evidence type="ECO:0000313" key="3">
    <source>
        <dbReference type="Proteomes" id="UP000767854"/>
    </source>
</evidence>
<feature type="domain" description="YlxR" evidence="1">
    <location>
        <begin position="7"/>
        <end position="80"/>
    </location>
</feature>
<dbReference type="InterPro" id="IPR007393">
    <property type="entry name" value="YlxR_dom"/>
</dbReference>
<dbReference type="Proteomes" id="UP000767854">
    <property type="component" value="Unassembled WGS sequence"/>
</dbReference>
<name>A0ABS2MMS6_9FIRM</name>
<protein>
    <submittedName>
        <fullName evidence="2">RNA-binding protein YlxR (DUF448 family)</fullName>
    </submittedName>
</protein>
<dbReference type="Gene3D" id="3.30.1230.10">
    <property type="entry name" value="YlxR-like"/>
    <property type="match status" value="1"/>
</dbReference>
<dbReference type="NCBIfam" id="NF047356">
    <property type="entry name" value="RNA_bind_RnpM"/>
    <property type="match status" value="1"/>
</dbReference>
<dbReference type="Pfam" id="PF04296">
    <property type="entry name" value="YlxR"/>
    <property type="match status" value="1"/>
</dbReference>
<dbReference type="InterPro" id="IPR037465">
    <property type="entry name" value="YlxR"/>
</dbReference>
<reference evidence="2 3" key="1">
    <citation type="submission" date="2021-01" db="EMBL/GenBank/DDBJ databases">
        <title>Genomic Encyclopedia of Type Strains, Phase IV (KMG-IV): sequencing the most valuable type-strain genomes for metagenomic binning, comparative biology and taxonomic classification.</title>
        <authorList>
            <person name="Goeker M."/>
        </authorList>
    </citation>
    <scope>NUCLEOTIDE SEQUENCE [LARGE SCALE GENOMIC DNA]</scope>
    <source>
        <strain evidence="2 3">DSM 24436</strain>
    </source>
</reference>
<dbReference type="PANTHER" id="PTHR34215:SF1">
    <property type="entry name" value="YLXR DOMAIN-CONTAINING PROTEIN"/>
    <property type="match status" value="1"/>
</dbReference>
<dbReference type="InterPro" id="IPR035931">
    <property type="entry name" value="YlxR-like_sf"/>
</dbReference>
<comment type="caution">
    <text evidence="2">The sequence shown here is derived from an EMBL/GenBank/DDBJ whole genome shotgun (WGS) entry which is preliminary data.</text>
</comment>
<sequence>MKKIPMRKCIGCGDQKPKRELIRVVKNKDGEIFLDLTGKANGRGTYICKDRKCFDLAIKKNAFNRALECKIDDSIFEALKERLEESE</sequence>
<dbReference type="SUPFAM" id="SSF64376">
    <property type="entry name" value="YlxR-like"/>
    <property type="match status" value="1"/>
</dbReference>
<organism evidence="2 3">
    <name type="scientific">Fusibacter tunisiensis</name>
    <dbReference type="NCBI Taxonomy" id="1008308"/>
    <lineage>
        <taxon>Bacteria</taxon>
        <taxon>Bacillati</taxon>
        <taxon>Bacillota</taxon>
        <taxon>Clostridia</taxon>
        <taxon>Eubacteriales</taxon>
        <taxon>Eubacteriales Family XII. Incertae Sedis</taxon>
        <taxon>Fusibacter</taxon>
    </lineage>
</organism>
<dbReference type="CDD" id="cd00279">
    <property type="entry name" value="YlxR"/>
    <property type="match status" value="1"/>
</dbReference>
<dbReference type="PANTHER" id="PTHR34215">
    <property type="entry name" value="BLL0784 PROTEIN"/>
    <property type="match status" value="1"/>
</dbReference>
<dbReference type="EMBL" id="JAFBDT010000001">
    <property type="protein sequence ID" value="MBM7560627.1"/>
    <property type="molecule type" value="Genomic_DNA"/>
</dbReference>
<keyword evidence="3" id="KW-1185">Reference proteome</keyword>
<evidence type="ECO:0000259" key="1">
    <source>
        <dbReference type="Pfam" id="PF04296"/>
    </source>
</evidence>
<gene>
    <name evidence="2" type="ORF">JOC49_000136</name>
</gene>
<accession>A0ABS2MMS6</accession>
<proteinExistence type="predicted"/>